<dbReference type="PaxDb" id="65489-OBART03G36730.1"/>
<feature type="compositionally biased region" description="Basic residues" evidence="1">
    <location>
        <begin position="1"/>
        <end position="10"/>
    </location>
</feature>
<dbReference type="Proteomes" id="UP000026960">
    <property type="component" value="Chromosome 3"/>
</dbReference>
<feature type="compositionally biased region" description="Pro residues" evidence="1">
    <location>
        <begin position="17"/>
        <end position="27"/>
    </location>
</feature>
<organism evidence="2">
    <name type="scientific">Oryza barthii</name>
    <dbReference type="NCBI Taxonomy" id="65489"/>
    <lineage>
        <taxon>Eukaryota</taxon>
        <taxon>Viridiplantae</taxon>
        <taxon>Streptophyta</taxon>
        <taxon>Embryophyta</taxon>
        <taxon>Tracheophyta</taxon>
        <taxon>Spermatophyta</taxon>
        <taxon>Magnoliopsida</taxon>
        <taxon>Liliopsida</taxon>
        <taxon>Poales</taxon>
        <taxon>Poaceae</taxon>
        <taxon>BOP clade</taxon>
        <taxon>Oryzoideae</taxon>
        <taxon>Oryzeae</taxon>
        <taxon>Oryzinae</taxon>
        <taxon>Oryza</taxon>
    </lineage>
</organism>
<feature type="region of interest" description="Disordered" evidence="1">
    <location>
        <begin position="1"/>
        <end position="30"/>
    </location>
</feature>
<accession>A0A0D3FPY6</accession>
<protein>
    <submittedName>
        <fullName evidence="2">Uncharacterized protein</fullName>
    </submittedName>
</protein>
<reference evidence="2" key="2">
    <citation type="submission" date="2015-03" db="UniProtKB">
        <authorList>
            <consortium name="EnsemblPlants"/>
        </authorList>
    </citation>
    <scope>IDENTIFICATION</scope>
</reference>
<proteinExistence type="predicted"/>
<keyword evidence="3" id="KW-1185">Reference proteome</keyword>
<reference evidence="2" key="1">
    <citation type="journal article" date="2009" name="Rice">
        <title>De Novo Next Generation Sequencing of Plant Genomes.</title>
        <authorList>
            <person name="Rounsley S."/>
            <person name="Marri P.R."/>
            <person name="Yu Y."/>
            <person name="He R."/>
            <person name="Sisneros N."/>
            <person name="Goicoechea J.L."/>
            <person name="Lee S.J."/>
            <person name="Angelova A."/>
            <person name="Kudrna D."/>
            <person name="Luo M."/>
            <person name="Affourtit J."/>
            <person name="Desany B."/>
            <person name="Knight J."/>
            <person name="Niazi F."/>
            <person name="Egholm M."/>
            <person name="Wing R.A."/>
        </authorList>
    </citation>
    <scope>NUCLEOTIDE SEQUENCE [LARGE SCALE GENOMIC DNA]</scope>
    <source>
        <strain evidence="2">cv. IRGC 105608</strain>
    </source>
</reference>
<evidence type="ECO:0000313" key="3">
    <source>
        <dbReference type="Proteomes" id="UP000026960"/>
    </source>
</evidence>
<dbReference type="EnsemblPlants" id="OBART03G36730.1">
    <property type="protein sequence ID" value="OBART03G36730.1"/>
    <property type="gene ID" value="OBART03G36730"/>
</dbReference>
<dbReference type="HOGENOM" id="CLU_2964517_0_0_1"/>
<name>A0A0D3FPY6_9ORYZ</name>
<evidence type="ECO:0000256" key="1">
    <source>
        <dbReference type="SAM" id="MobiDB-lite"/>
    </source>
</evidence>
<sequence>MSPAHIHHRLQPSPTVAEPPPSTPALVPPGSGILLPMPLGPCFVAPLPGLSSSCSEAVR</sequence>
<evidence type="ECO:0000313" key="2">
    <source>
        <dbReference type="EnsemblPlants" id="OBART03G36730.1"/>
    </source>
</evidence>
<dbReference type="Gramene" id="OBART03G36730.1">
    <property type="protein sequence ID" value="OBART03G36730.1"/>
    <property type="gene ID" value="OBART03G36730"/>
</dbReference>
<dbReference type="AlphaFoldDB" id="A0A0D3FPY6"/>